<comment type="caution">
    <text evidence="13">The sequence shown here is derived from an EMBL/GenBank/DDBJ whole genome shotgun (WGS) entry which is preliminary data.</text>
</comment>
<keyword evidence="11 12" id="KW-0670">Pyruvate</keyword>
<keyword evidence="3 12" id="KW-0444">Lipid biosynthesis</keyword>
<dbReference type="PANTHER" id="PTHR10067:SF6">
    <property type="entry name" value="PHOSPHATIDYLSERINE DECARBOXYLASE PROENZYME, MITOCHONDRIAL"/>
    <property type="match status" value="1"/>
</dbReference>
<dbReference type="Proteomes" id="UP000321764">
    <property type="component" value="Unassembled WGS sequence"/>
</dbReference>
<comment type="PTM">
    <text evidence="12">Is synthesized initially as an inactive proenzyme. Formation of the active enzyme involves a self-maturation process in which the active site pyruvoyl group is generated from an internal serine residue via an autocatalytic post-translational modification. Two non-identical subunits are generated from the proenzyme in this reaction, and the pyruvate is formed at the N-terminus of the alpha chain, which is derived from the carboxyl end of the proenzyme. The autoendoproteolytic cleavage occurs by a canonical serine protease mechanism, in which the side chain hydroxyl group of the serine supplies its oxygen atom to form the C-terminus of the beta chain, while the remainder of the serine residue undergoes an oxidative deamination to produce ammonia and the pyruvoyl prosthetic group on the alpha chain. During this reaction, the Ser that is part of the protease active site of the proenzyme becomes the pyruvoyl prosthetic group, which constitutes an essential element of the active site of the mature decarboxylase.</text>
</comment>
<keyword evidence="4 12" id="KW-0210">Decarboxylase</keyword>
<dbReference type="OrthoDB" id="9802030at2"/>
<dbReference type="PANTHER" id="PTHR10067">
    <property type="entry name" value="PHOSPHATIDYLSERINE DECARBOXYLASE"/>
    <property type="match status" value="1"/>
</dbReference>
<feature type="site" description="Cleavage (non-hydrolytic); by autocatalysis" evidence="12">
    <location>
        <begin position="249"/>
        <end position="250"/>
    </location>
</feature>
<feature type="active site" description="Schiff-base intermediate with substrate; via pyruvic acid; for decarboxylase activity" evidence="12">
    <location>
        <position position="250"/>
    </location>
</feature>
<evidence type="ECO:0000256" key="9">
    <source>
        <dbReference type="ARBA" id="ARBA00023239"/>
    </source>
</evidence>
<evidence type="ECO:0000256" key="8">
    <source>
        <dbReference type="ARBA" id="ARBA00023209"/>
    </source>
</evidence>
<dbReference type="GO" id="GO:0006646">
    <property type="term" value="P:phosphatidylethanolamine biosynthetic process"/>
    <property type="evidence" value="ECO:0007669"/>
    <property type="project" value="UniProtKB-UniRule"/>
</dbReference>
<keyword evidence="7 12" id="KW-0865">Zymogen</keyword>
<evidence type="ECO:0000256" key="2">
    <source>
        <dbReference type="ARBA" id="ARBA00022475"/>
    </source>
</evidence>
<comment type="cofactor">
    <cofactor evidence="12">
        <name>pyruvate</name>
        <dbReference type="ChEBI" id="CHEBI:15361"/>
    </cofactor>
    <text evidence="12">Binds 1 pyruvoyl group covalently per subunit.</text>
</comment>
<keyword evidence="10 12" id="KW-1208">Phospholipid metabolism</keyword>
<dbReference type="InterPro" id="IPR003817">
    <property type="entry name" value="PS_Dcarbxylase"/>
</dbReference>
<comment type="subunit">
    <text evidence="12">Heterodimer of a large membrane-associated beta subunit and a small pyruvoyl-containing alpha subunit.</text>
</comment>
<dbReference type="AlphaFoldDB" id="A0A5C8ZDV9"/>
<evidence type="ECO:0000256" key="4">
    <source>
        <dbReference type="ARBA" id="ARBA00022793"/>
    </source>
</evidence>
<evidence type="ECO:0000256" key="7">
    <source>
        <dbReference type="ARBA" id="ARBA00023145"/>
    </source>
</evidence>
<gene>
    <name evidence="12 13" type="primary">psd</name>
    <name evidence="13" type="ORF">FME95_06415</name>
</gene>
<feature type="active site" description="Charge relay system; for autoendoproteolytic cleavage activity" evidence="12">
    <location>
        <position position="147"/>
    </location>
</feature>
<feature type="modified residue" description="Pyruvic acid (Ser); by autocatalysis" evidence="12">
    <location>
        <position position="250"/>
    </location>
</feature>
<comment type="function">
    <text evidence="12">Catalyzes the formation of phosphatidylethanolamine (PtdEtn) from phosphatidylserine (PtdSer).</text>
</comment>
<organism evidence="13 14">
    <name type="scientific">Reinekea thalattae</name>
    <dbReference type="NCBI Taxonomy" id="2593301"/>
    <lineage>
        <taxon>Bacteria</taxon>
        <taxon>Pseudomonadati</taxon>
        <taxon>Pseudomonadota</taxon>
        <taxon>Gammaproteobacteria</taxon>
        <taxon>Oceanospirillales</taxon>
        <taxon>Saccharospirillaceae</taxon>
        <taxon>Reinekea</taxon>
    </lineage>
</organism>
<keyword evidence="6 12" id="KW-0472">Membrane</keyword>
<comment type="subcellular location">
    <subcellularLocation>
        <location evidence="12">Cell membrane</location>
        <topology evidence="12">Peripheral membrane protein</topology>
    </subcellularLocation>
</comment>
<sequence>MKNALFLMAQFVLPHHAISRLAGALANCSWKPVRLGLIRLFSKRFKVSLAEAEISNLEQFANFNDFFTRALKPEARPIDARANQWVSPADGVISQLGEIDDGKILQAKQHNYSLLTLLGNDSEMAKRYHNGQFMTVYLSPKDYHRIHIPADATLVKTIHVPGKLYSVNQLTSETVNGLFAKNERLVCEFESAEGRFVMVLVGAMIVASIETRWAGVITPIKKQLSYADFSNAQPISFSKGDEIGRFRLGSTVIVAFEPNAINFAASLCAGSEIHMGQAIGEK</sequence>
<keyword evidence="9 12" id="KW-0456">Lyase</keyword>
<feature type="chain" id="PRO_5023230607" description="Phosphatidylserine decarboxylase alpha chain" evidence="12">
    <location>
        <begin position="250"/>
        <end position="282"/>
    </location>
</feature>
<evidence type="ECO:0000256" key="10">
    <source>
        <dbReference type="ARBA" id="ARBA00023264"/>
    </source>
</evidence>
<feature type="chain" id="PRO_5023230609" description="Phosphatidylserine decarboxylase beta chain" evidence="12">
    <location>
        <begin position="1"/>
        <end position="249"/>
    </location>
</feature>
<evidence type="ECO:0000256" key="11">
    <source>
        <dbReference type="ARBA" id="ARBA00023317"/>
    </source>
</evidence>
<dbReference type="NCBIfam" id="TIGR00163">
    <property type="entry name" value="PS_decarb"/>
    <property type="match status" value="1"/>
</dbReference>
<name>A0A5C8ZDV9_9GAMM</name>
<dbReference type="InterPro" id="IPR033177">
    <property type="entry name" value="PSD-B"/>
</dbReference>
<comment type="pathway">
    <text evidence="1">Lipid metabolism.</text>
</comment>
<evidence type="ECO:0000313" key="13">
    <source>
        <dbReference type="EMBL" id="TXR54980.1"/>
    </source>
</evidence>
<evidence type="ECO:0000256" key="3">
    <source>
        <dbReference type="ARBA" id="ARBA00022516"/>
    </source>
</evidence>
<comment type="catalytic activity">
    <reaction evidence="12">
        <text>a 1,2-diacyl-sn-glycero-3-phospho-L-serine + H(+) = a 1,2-diacyl-sn-glycero-3-phosphoethanolamine + CO2</text>
        <dbReference type="Rhea" id="RHEA:20828"/>
        <dbReference type="ChEBI" id="CHEBI:15378"/>
        <dbReference type="ChEBI" id="CHEBI:16526"/>
        <dbReference type="ChEBI" id="CHEBI:57262"/>
        <dbReference type="ChEBI" id="CHEBI:64612"/>
        <dbReference type="EC" id="4.1.1.65"/>
    </reaction>
</comment>
<keyword evidence="14" id="KW-1185">Reference proteome</keyword>
<evidence type="ECO:0000256" key="12">
    <source>
        <dbReference type="HAMAP-Rule" id="MF_00662"/>
    </source>
</evidence>
<evidence type="ECO:0000256" key="1">
    <source>
        <dbReference type="ARBA" id="ARBA00005189"/>
    </source>
</evidence>
<proteinExistence type="inferred from homology"/>
<evidence type="ECO:0000313" key="14">
    <source>
        <dbReference type="Proteomes" id="UP000321764"/>
    </source>
</evidence>
<keyword evidence="2 12" id="KW-1003">Cell membrane</keyword>
<keyword evidence="5 12" id="KW-0443">Lipid metabolism</keyword>
<dbReference type="GO" id="GO:0004609">
    <property type="term" value="F:phosphatidylserine decarboxylase activity"/>
    <property type="evidence" value="ECO:0007669"/>
    <property type="project" value="UniProtKB-UniRule"/>
</dbReference>
<accession>A0A5C8ZDV9</accession>
<dbReference type="InterPro" id="IPR033178">
    <property type="entry name" value="PSD_type1_pro"/>
</dbReference>
<dbReference type="EMBL" id="VKAD01000001">
    <property type="protein sequence ID" value="TXR54980.1"/>
    <property type="molecule type" value="Genomic_DNA"/>
</dbReference>
<evidence type="ECO:0000256" key="5">
    <source>
        <dbReference type="ARBA" id="ARBA00023098"/>
    </source>
</evidence>
<dbReference type="Pfam" id="PF02666">
    <property type="entry name" value="PS_Dcarbxylase"/>
    <property type="match status" value="1"/>
</dbReference>
<comment type="similarity">
    <text evidence="12">Belongs to the phosphatidylserine decarboxylase family. PSD-B subfamily. Prokaryotic type I sub-subfamily.</text>
</comment>
<evidence type="ECO:0000256" key="6">
    <source>
        <dbReference type="ARBA" id="ARBA00023136"/>
    </source>
</evidence>
<dbReference type="EC" id="4.1.1.65" evidence="12"/>
<reference evidence="13 14" key="1">
    <citation type="submission" date="2019-07" db="EMBL/GenBank/DDBJ databases">
        <title>Reinekea sp. strain SSH23 genome sequencing and assembly.</title>
        <authorList>
            <person name="Kim I."/>
        </authorList>
    </citation>
    <scope>NUCLEOTIDE SEQUENCE [LARGE SCALE GENOMIC DNA]</scope>
    <source>
        <strain evidence="13 14">SSH23</strain>
    </source>
</reference>
<protein>
    <recommendedName>
        <fullName evidence="12">Phosphatidylserine decarboxylase proenzyme</fullName>
        <ecNumber evidence="12">4.1.1.65</ecNumber>
    </recommendedName>
    <component>
        <recommendedName>
            <fullName evidence="12">Phosphatidylserine decarboxylase alpha chain</fullName>
        </recommendedName>
    </component>
    <component>
        <recommendedName>
            <fullName evidence="12">Phosphatidylserine decarboxylase beta chain</fullName>
        </recommendedName>
    </component>
</protein>
<feature type="active site" description="Charge relay system; for autoendoproteolytic cleavage activity" evidence="12">
    <location>
        <position position="250"/>
    </location>
</feature>
<dbReference type="GO" id="GO:0005886">
    <property type="term" value="C:plasma membrane"/>
    <property type="evidence" value="ECO:0007669"/>
    <property type="project" value="UniProtKB-SubCell"/>
</dbReference>
<dbReference type="UniPathway" id="UPA00558">
    <property type="reaction ID" value="UER00616"/>
</dbReference>
<feature type="active site" description="Charge relay system; for autoendoproteolytic cleavage activity" evidence="12">
    <location>
        <position position="90"/>
    </location>
</feature>
<keyword evidence="8 12" id="KW-0594">Phospholipid biosynthesis</keyword>
<comment type="pathway">
    <text evidence="12">Phospholipid metabolism; phosphatidylethanolamine biosynthesis; phosphatidylethanolamine from CDP-diacylglycerol: step 2/2.</text>
</comment>
<dbReference type="HAMAP" id="MF_00662">
    <property type="entry name" value="PS_decarb_PSD_B_type1"/>
    <property type="match status" value="1"/>
</dbReference>